<sequence>MPINWFRTLSRGPFFESLRQSQKNHLVSAGLLRSSSFNFINPRHHVVTTYCVTQKLLESDIAGLSDEEVLAFFTTGFFGGYVFACERSILKAGGWRYLPAQFSNFEDDPAARTIWDNAEIPNTKLLPLGSCLYGSFKLIDKHVSVSPGSEPSYVDYGFGSDRFAFGGCHRVQITRSPQLEVQLQQFICNPTKDTQPRMGEYLDKFHIVYVKLLFADGIRSVL</sequence>
<dbReference type="Proteomes" id="UP000541154">
    <property type="component" value="Unassembled WGS sequence"/>
</dbReference>
<accession>A0A8H6EC02</accession>
<organism evidence="1 2">
    <name type="scientific">Petromyces alliaceus</name>
    <name type="common">Aspergillus alliaceus</name>
    <dbReference type="NCBI Taxonomy" id="209559"/>
    <lineage>
        <taxon>Eukaryota</taxon>
        <taxon>Fungi</taxon>
        <taxon>Dikarya</taxon>
        <taxon>Ascomycota</taxon>
        <taxon>Pezizomycotina</taxon>
        <taxon>Eurotiomycetes</taxon>
        <taxon>Eurotiomycetidae</taxon>
        <taxon>Eurotiales</taxon>
        <taxon>Aspergillaceae</taxon>
        <taxon>Aspergillus</taxon>
        <taxon>Aspergillus subgen. Circumdati</taxon>
    </lineage>
</organism>
<dbReference type="EMBL" id="SPNV01000009">
    <property type="protein sequence ID" value="KAF5866343.1"/>
    <property type="molecule type" value="Genomic_DNA"/>
</dbReference>
<reference evidence="1 2" key="1">
    <citation type="submission" date="2019-04" db="EMBL/GenBank/DDBJ databases">
        <title>Aspergillus burnettii sp. nov., novel species from soil in southeast Queensland.</title>
        <authorList>
            <person name="Gilchrist C.L.M."/>
            <person name="Pitt J.I."/>
            <person name="Lange L."/>
            <person name="Lacey H.J."/>
            <person name="Vuong D."/>
            <person name="Midgley D.J."/>
            <person name="Greenfield P."/>
            <person name="Bradbury M."/>
            <person name="Lacey E."/>
            <person name="Busk P.K."/>
            <person name="Pilgaard B."/>
            <person name="Chooi Y.H."/>
            <person name="Piggott A.M."/>
        </authorList>
    </citation>
    <scope>NUCLEOTIDE SEQUENCE [LARGE SCALE GENOMIC DNA]</scope>
    <source>
        <strain evidence="1 2">FRR 5400</strain>
    </source>
</reference>
<dbReference type="AlphaFoldDB" id="A0A8H6EC02"/>
<keyword evidence="2" id="KW-1185">Reference proteome</keyword>
<protein>
    <submittedName>
        <fullName evidence="1">Uncharacterized protein</fullName>
    </submittedName>
</protein>
<evidence type="ECO:0000313" key="2">
    <source>
        <dbReference type="Proteomes" id="UP000541154"/>
    </source>
</evidence>
<proteinExistence type="predicted"/>
<gene>
    <name evidence="1" type="ORF">ETB97_012509</name>
</gene>
<comment type="caution">
    <text evidence="1">The sequence shown here is derived from an EMBL/GenBank/DDBJ whole genome shotgun (WGS) entry which is preliminary data.</text>
</comment>
<name>A0A8H6EC02_PETAA</name>
<evidence type="ECO:0000313" key="1">
    <source>
        <dbReference type="EMBL" id="KAF5866343.1"/>
    </source>
</evidence>